<name>U4UUL6_DENPD</name>
<organism evidence="1 2">
    <name type="scientific">Dendroctonus ponderosae</name>
    <name type="common">Mountain pine beetle</name>
    <dbReference type="NCBI Taxonomy" id="77166"/>
    <lineage>
        <taxon>Eukaryota</taxon>
        <taxon>Metazoa</taxon>
        <taxon>Ecdysozoa</taxon>
        <taxon>Arthropoda</taxon>
        <taxon>Hexapoda</taxon>
        <taxon>Insecta</taxon>
        <taxon>Pterygota</taxon>
        <taxon>Neoptera</taxon>
        <taxon>Endopterygota</taxon>
        <taxon>Coleoptera</taxon>
        <taxon>Polyphaga</taxon>
        <taxon>Cucujiformia</taxon>
        <taxon>Curculionidae</taxon>
        <taxon>Scolytinae</taxon>
        <taxon>Dendroctonus</taxon>
    </lineage>
</organism>
<reference evidence="1 2" key="1">
    <citation type="journal article" date="2013" name="Genome Biol.">
        <title>Draft genome of the mountain pine beetle, Dendroctonus ponderosae Hopkins, a major forest pest.</title>
        <authorList>
            <person name="Keeling C.I."/>
            <person name="Yuen M.M."/>
            <person name="Liao N.Y."/>
            <person name="Docking T.R."/>
            <person name="Chan S.K."/>
            <person name="Taylor G.A."/>
            <person name="Palmquist D.L."/>
            <person name="Jackman S.D."/>
            <person name="Nguyen A."/>
            <person name="Li M."/>
            <person name="Henderson H."/>
            <person name="Janes J.K."/>
            <person name="Zhao Y."/>
            <person name="Pandoh P."/>
            <person name="Moore R."/>
            <person name="Sperling F.A."/>
            <person name="Huber D.P."/>
            <person name="Birol I."/>
            <person name="Jones S.J."/>
            <person name="Bohlmann J."/>
        </authorList>
    </citation>
    <scope>NUCLEOTIDE SEQUENCE</scope>
</reference>
<evidence type="ECO:0000313" key="1">
    <source>
        <dbReference type="EMBL" id="ERL93835.1"/>
    </source>
</evidence>
<evidence type="ECO:0000313" key="2">
    <source>
        <dbReference type="Proteomes" id="UP000030742"/>
    </source>
</evidence>
<sequence length="125" mass="14388">MVKARNINLNLLIRSKQLPTPHGPTIRPTTEKKPLPCNIRWIERGQEAPINSPPRPPDLNALDFYFWGHLKNTVYSTEVNTIEELHERIFNISNKIKTSIQTLRSAIPTLQVNSFNPIIFYQTGI</sequence>
<dbReference type="PANTHER" id="PTHR47326">
    <property type="entry name" value="TRANSPOSABLE ELEMENT TC3 TRANSPOSASE-LIKE PROTEIN"/>
    <property type="match status" value="1"/>
</dbReference>
<dbReference type="Proteomes" id="UP000030742">
    <property type="component" value="Unassembled WGS sequence"/>
</dbReference>
<protein>
    <submittedName>
        <fullName evidence="1">Uncharacterized protein</fullName>
    </submittedName>
</protein>
<dbReference type="PANTHER" id="PTHR47326:SF1">
    <property type="entry name" value="HTH PSQ-TYPE DOMAIN-CONTAINING PROTEIN"/>
    <property type="match status" value="1"/>
</dbReference>
<dbReference type="EMBL" id="KB632374">
    <property type="protein sequence ID" value="ERL93835.1"/>
    <property type="molecule type" value="Genomic_DNA"/>
</dbReference>
<dbReference type="Gene3D" id="3.30.420.10">
    <property type="entry name" value="Ribonuclease H-like superfamily/Ribonuclease H"/>
    <property type="match status" value="1"/>
</dbReference>
<dbReference type="GO" id="GO:0003676">
    <property type="term" value="F:nucleic acid binding"/>
    <property type="evidence" value="ECO:0007669"/>
    <property type="project" value="InterPro"/>
</dbReference>
<dbReference type="InterPro" id="IPR036397">
    <property type="entry name" value="RNaseH_sf"/>
</dbReference>
<gene>
    <name evidence="1" type="ORF">D910_11121</name>
</gene>
<accession>U4UUL6</accession>
<proteinExistence type="predicted"/>
<dbReference type="AlphaFoldDB" id="U4UUL6"/>